<feature type="transmembrane region" description="Helical" evidence="14">
    <location>
        <begin position="113"/>
        <end position="134"/>
    </location>
</feature>
<dbReference type="GO" id="GO:0051028">
    <property type="term" value="P:mRNA transport"/>
    <property type="evidence" value="ECO:0007669"/>
    <property type="project" value="UniProtKB-KW"/>
</dbReference>
<dbReference type="GO" id="GO:0006999">
    <property type="term" value="P:nuclear pore organization"/>
    <property type="evidence" value="ECO:0007669"/>
    <property type="project" value="TreeGrafter"/>
</dbReference>
<comment type="subcellular location">
    <subcellularLocation>
        <location evidence="1">Nucleus membrane</location>
        <topology evidence="1">Multi-pass membrane protein</topology>
    </subcellularLocation>
    <subcellularLocation>
        <location evidence="2">Nucleus</location>
        <location evidence="2">Nuclear pore complex</location>
    </subcellularLocation>
</comment>
<evidence type="ECO:0000256" key="7">
    <source>
        <dbReference type="ARBA" id="ARBA00022927"/>
    </source>
</evidence>
<dbReference type="GO" id="GO:0070762">
    <property type="term" value="C:nuclear pore transmembrane ring"/>
    <property type="evidence" value="ECO:0007669"/>
    <property type="project" value="TreeGrafter"/>
</dbReference>
<evidence type="ECO:0000256" key="14">
    <source>
        <dbReference type="SAM" id="Phobius"/>
    </source>
</evidence>
<feature type="compositionally biased region" description="Polar residues" evidence="13">
    <location>
        <begin position="407"/>
        <end position="420"/>
    </location>
</feature>
<gene>
    <name evidence="15" type="ORF">AC631_00163</name>
</gene>
<dbReference type="GO" id="GO:0031965">
    <property type="term" value="C:nuclear membrane"/>
    <property type="evidence" value="ECO:0007669"/>
    <property type="project" value="UniProtKB-SubCell"/>
</dbReference>
<feature type="region of interest" description="Disordered" evidence="13">
    <location>
        <begin position="407"/>
        <end position="426"/>
    </location>
</feature>
<comment type="similarity">
    <text evidence="3">Belongs to the NDC1 family.</text>
</comment>
<evidence type="ECO:0000256" key="9">
    <source>
        <dbReference type="ARBA" id="ARBA00023010"/>
    </source>
</evidence>
<evidence type="ECO:0008006" key="17">
    <source>
        <dbReference type="Google" id="ProtNLM"/>
    </source>
</evidence>
<name>A0A0V1Q6C9_9ASCO</name>
<evidence type="ECO:0000256" key="3">
    <source>
        <dbReference type="ARBA" id="ARBA00005760"/>
    </source>
</evidence>
<dbReference type="GO" id="GO:0106166">
    <property type="term" value="F:spindle pole body-nuclear membrane anchor activity"/>
    <property type="evidence" value="ECO:0007669"/>
    <property type="project" value="TreeGrafter"/>
</dbReference>
<keyword evidence="4" id="KW-0813">Transport</keyword>
<evidence type="ECO:0000256" key="13">
    <source>
        <dbReference type="SAM" id="MobiDB-lite"/>
    </source>
</evidence>
<feature type="transmembrane region" description="Helical" evidence="14">
    <location>
        <begin position="32"/>
        <end position="50"/>
    </location>
</feature>
<keyword evidence="12" id="KW-0539">Nucleus</keyword>
<dbReference type="RefSeq" id="XP_015470186.1">
    <property type="nucleotide sequence ID" value="XM_015608993.1"/>
</dbReference>
<dbReference type="GO" id="GO:0005816">
    <property type="term" value="C:spindle pole body"/>
    <property type="evidence" value="ECO:0007669"/>
    <property type="project" value="TreeGrafter"/>
</dbReference>
<dbReference type="Pfam" id="PF09531">
    <property type="entry name" value="Ndc1_Nup"/>
    <property type="match status" value="1"/>
</dbReference>
<evidence type="ECO:0000256" key="12">
    <source>
        <dbReference type="ARBA" id="ARBA00023242"/>
    </source>
</evidence>
<evidence type="ECO:0000256" key="2">
    <source>
        <dbReference type="ARBA" id="ARBA00004567"/>
    </source>
</evidence>
<feature type="transmembrane region" description="Helical" evidence="14">
    <location>
        <begin position="154"/>
        <end position="174"/>
    </location>
</feature>
<keyword evidence="5 14" id="KW-0812">Transmembrane</keyword>
<dbReference type="EMBL" id="LMYN01000002">
    <property type="protein sequence ID" value="KSA04084.1"/>
    <property type="molecule type" value="Genomic_DNA"/>
</dbReference>
<evidence type="ECO:0000256" key="10">
    <source>
        <dbReference type="ARBA" id="ARBA00023132"/>
    </source>
</evidence>
<keyword evidence="8 14" id="KW-1133">Transmembrane helix</keyword>
<dbReference type="OrthoDB" id="67850at2759"/>
<dbReference type="GeneID" id="26837172"/>
<dbReference type="PANTHER" id="PTHR13269:SF6">
    <property type="entry name" value="NUCLEOPORIN NDC1"/>
    <property type="match status" value="1"/>
</dbReference>
<evidence type="ECO:0000256" key="4">
    <source>
        <dbReference type="ARBA" id="ARBA00022448"/>
    </source>
</evidence>
<evidence type="ECO:0000313" key="16">
    <source>
        <dbReference type="Proteomes" id="UP000054251"/>
    </source>
</evidence>
<evidence type="ECO:0000256" key="5">
    <source>
        <dbReference type="ARBA" id="ARBA00022692"/>
    </source>
</evidence>
<reference evidence="15 16" key="1">
    <citation type="submission" date="2015-11" db="EMBL/GenBank/DDBJ databases">
        <title>The genome of Debaryomyces fabryi.</title>
        <authorList>
            <person name="Tafer H."/>
            <person name="Lopandic K."/>
        </authorList>
    </citation>
    <scope>NUCLEOTIDE SEQUENCE [LARGE SCALE GENOMIC DNA]</scope>
    <source>
        <strain evidence="15 16">CBS 789</strain>
    </source>
</reference>
<feature type="transmembrane region" description="Helical" evidence="14">
    <location>
        <begin position="56"/>
        <end position="77"/>
    </location>
</feature>
<keyword evidence="10" id="KW-0906">Nuclear pore complex</keyword>
<dbReference type="GO" id="GO:0070631">
    <property type="term" value="P:spindle pole body localization"/>
    <property type="evidence" value="ECO:0007669"/>
    <property type="project" value="TreeGrafter"/>
</dbReference>
<proteinExistence type="inferred from homology"/>
<evidence type="ECO:0000256" key="11">
    <source>
        <dbReference type="ARBA" id="ARBA00023136"/>
    </source>
</evidence>
<dbReference type="Proteomes" id="UP000054251">
    <property type="component" value="Unassembled WGS sequence"/>
</dbReference>
<evidence type="ECO:0000256" key="1">
    <source>
        <dbReference type="ARBA" id="ARBA00004232"/>
    </source>
</evidence>
<evidence type="ECO:0000256" key="8">
    <source>
        <dbReference type="ARBA" id="ARBA00022989"/>
    </source>
</evidence>
<evidence type="ECO:0000313" key="15">
    <source>
        <dbReference type="EMBL" id="KSA04084.1"/>
    </source>
</evidence>
<evidence type="ECO:0000256" key="6">
    <source>
        <dbReference type="ARBA" id="ARBA00022816"/>
    </source>
</evidence>
<sequence length="660" mass="75921">MSFRPRSNSLTTKKAASYQSYFAKVLAKRLKYLNNINALLAIIISISLSLPYGRFWWNFLLAFILRGPLIFIALFTIKLARDNNSTVEFSTFKTLGLQVAKTLLSRKFVLNSIFYGISTYIFTSIFIFQLPFTFDYYLLSKEYQQRPLVNDEWVYYWFYSFYLAIAYSTQHLIFQRNRLLFQYGVTKVKPEDALLKKVPKLIGNTIVLNSVICFSGPILYYLIRSFIYKLNWFVIIIIGLDSNLPSFRVSLKTMIHLSYVSAHIIFAWEVVNHIYNVYATIGCLDGSKPISTYSADPINTLLSGVRNVEPENQLSRLTAYQELAYISTTSDPEGVKLRNAIYNAHSRGGFIWPAILDECSLIIKEATLRINYRSGADLKALKQNQIYVKDDFRTSLKSSDEIFGNSFTLSPTPNSQSSPIPSMKKYDEKVDSKQNASVKNIKYSPIYNFFDLQIWTPVKTIFSSNIKITTNENSKTSLLNYFANITNEVKKLYFEYHNHFLATHMGVFFRITIKRDTESRVVNPVNFGNAVIAITNLVIHAIEEDKNSTVTNNHISEILTLLERPIRACSNYTDLLPTSVYLTQEQKRDKNLTKNHLIALLHDLTMNEFFQVCIKYNYKLNDLVLSSRAFKLAKWVIDVAIAQEQQKHKGKQGAALSMQI</sequence>
<dbReference type="AlphaFoldDB" id="A0A0V1Q6C9"/>
<comment type="caution">
    <text evidence="15">The sequence shown here is derived from an EMBL/GenBank/DDBJ whole genome shotgun (WGS) entry which is preliminary data.</text>
</comment>
<keyword evidence="16" id="KW-1185">Reference proteome</keyword>
<keyword evidence="9" id="KW-0811">Translocation</keyword>
<dbReference type="InterPro" id="IPR019049">
    <property type="entry name" value="Nucleoporin_prot_Ndc1/Nup"/>
</dbReference>
<organism evidence="15 16">
    <name type="scientific">Debaryomyces fabryi</name>
    <dbReference type="NCBI Taxonomy" id="58627"/>
    <lineage>
        <taxon>Eukaryota</taxon>
        <taxon>Fungi</taxon>
        <taxon>Dikarya</taxon>
        <taxon>Ascomycota</taxon>
        <taxon>Saccharomycotina</taxon>
        <taxon>Pichiomycetes</taxon>
        <taxon>Debaryomycetaceae</taxon>
        <taxon>Debaryomyces</taxon>
    </lineage>
</organism>
<keyword evidence="11 14" id="KW-0472">Membrane</keyword>
<protein>
    <recommendedName>
        <fullName evidence="17">Nucleoporin NDC1</fullName>
    </recommendedName>
</protein>
<dbReference type="PANTHER" id="PTHR13269">
    <property type="entry name" value="NUCLEOPORIN NDC1"/>
    <property type="match status" value="1"/>
</dbReference>
<dbReference type="GO" id="GO:0015031">
    <property type="term" value="P:protein transport"/>
    <property type="evidence" value="ECO:0007669"/>
    <property type="project" value="UniProtKB-KW"/>
</dbReference>
<keyword evidence="6" id="KW-0509">mRNA transport</keyword>
<keyword evidence="7" id="KW-0653">Protein transport</keyword>
<accession>A0A0V1Q6C9</accession>
<feature type="transmembrane region" description="Helical" evidence="14">
    <location>
        <begin position="201"/>
        <end position="220"/>
    </location>
</feature>